<organism evidence="1 2">
    <name type="scientific">Phytohabitans flavus</name>
    <dbReference type="NCBI Taxonomy" id="1076124"/>
    <lineage>
        <taxon>Bacteria</taxon>
        <taxon>Bacillati</taxon>
        <taxon>Actinomycetota</taxon>
        <taxon>Actinomycetes</taxon>
        <taxon>Micromonosporales</taxon>
        <taxon>Micromonosporaceae</taxon>
    </lineage>
</organism>
<name>A0A6F8XSD7_9ACTN</name>
<dbReference type="Proteomes" id="UP000502508">
    <property type="component" value="Chromosome"/>
</dbReference>
<dbReference type="EMBL" id="AP022870">
    <property type="protein sequence ID" value="BCB76730.1"/>
    <property type="molecule type" value="Genomic_DNA"/>
</dbReference>
<dbReference type="KEGG" id="pfla:Pflav_031400"/>
<evidence type="ECO:0000313" key="1">
    <source>
        <dbReference type="EMBL" id="BCB76730.1"/>
    </source>
</evidence>
<sequence length="73" mass="7847">MAYHDAIRHDGPALELAELVDGELGPELVTTLFADDSAGEAQVLLADCSLPLKILAAFMEQVALEERRIRGAV</sequence>
<reference evidence="1 2" key="2">
    <citation type="submission" date="2020-03" db="EMBL/GenBank/DDBJ databases">
        <authorList>
            <person name="Ichikawa N."/>
            <person name="Kimura A."/>
            <person name="Kitahashi Y."/>
            <person name="Uohara A."/>
        </authorList>
    </citation>
    <scope>NUCLEOTIDE SEQUENCE [LARGE SCALE GENOMIC DNA]</scope>
    <source>
        <strain evidence="1 2">NBRC 107702</strain>
    </source>
</reference>
<gene>
    <name evidence="1" type="ORF">Pflav_031400</name>
</gene>
<evidence type="ECO:0000313" key="2">
    <source>
        <dbReference type="Proteomes" id="UP000502508"/>
    </source>
</evidence>
<accession>A0A6F8XSD7</accession>
<protein>
    <submittedName>
        <fullName evidence="1">Uncharacterized protein</fullName>
    </submittedName>
</protein>
<proteinExistence type="predicted"/>
<dbReference type="AlphaFoldDB" id="A0A6F8XSD7"/>
<keyword evidence="2" id="KW-1185">Reference proteome</keyword>
<reference evidence="1 2" key="1">
    <citation type="submission" date="2020-03" db="EMBL/GenBank/DDBJ databases">
        <title>Whole genome shotgun sequence of Phytohabitans flavus NBRC 107702.</title>
        <authorList>
            <person name="Komaki H."/>
            <person name="Tamura T."/>
        </authorList>
    </citation>
    <scope>NUCLEOTIDE SEQUENCE [LARGE SCALE GENOMIC DNA]</scope>
    <source>
        <strain evidence="1 2">NBRC 107702</strain>
    </source>
</reference>